<evidence type="ECO:0000313" key="1">
    <source>
        <dbReference type="EMBL" id="KIL49821.1"/>
    </source>
</evidence>
<comment type="caution">
    <text evidence="1">The sequence shown here is derived from an EMBL/GenBank/DDBJ whole genome shotgun (WGS) entry which is preliminary data.</text>
</comment>
<dbReference type="PATRIC" id="fig|889306.3.peg.1299"/>
<accession>A0A0C2VZL5</accession>
<reference evidence="1 2" key="1">
    <citation type="submission" date="2015-01" db="EMBL/GenBank/DDBJ databases">
        <title>Genome sequencing of Jeotgalibacillus soli.</title>
        <authorList>
            <person name="Goh K.M."/>
            <person name="Chan K.-G."/>
            <person name="Yaakop A.S."/>
            <person name="Ee R."/>
            <person name="Gan H.M."/>
            <person name="Chan C.S."/>
        </authorList>
    </citation>
    <scope>NUCLEOTIDE SEQUENCE [LARGE SCALE GENOMIC DNA]</scope>
    <source>
        <strain evidence="1 2">P9</strain>
    </source>
</reference>
<dbReference type="Proteomes" id="UP000031938">
    <property type="component" value="Unassembled WGS sequence"/>
</dbReference>
<dbReference type="EMBL" id="JXRP01000009">
    <property type="protein sequence ID" value="KIL49821.1"/>
    <property type="molecule type" value="Genomic_DNA"/>
</dbReference>
<evidence type="ECO:0000313" key="2">
    <source>
        <dbReference type="Proteomes" id="UP000031938"/>
    </source>
</evidence>
<name>A0A0C2VZL5_9BACL</name>
<dbReference type="AlphaFoldDB" id="A0A0C2VZL5"/>
<protein>
    <submittedName>
        <fullName evidence="1">Transposase</fullName>
    </submittedName>
</protein>
<proteinExistence type="predicted"/>
<keyword evidence="2" id="KW-1185">Reference proteome</keyword>
<organism evidence="1 2">
    <name type="scientific">Jeotgalibacillus soli</name>
    <dbReference type="NCBI Taxonomy" id="889306"/>
    <lineage>
        <taxon>Bacteria</taxon>
        <taxon>Bacillati</taxon>
        <taxon>Bacillota</taxon>
        <taxon>Bacilli</taxon>
        <taxon>Bacillales</taxon>
        <taxon>Caryophanaceae</taxon>
        <taxon>Jeotgalibacillus</taxon>
    </lineage>
</organism>
<sequence length="46" mass="5591">MEITTDLRRYTAPARESKAWKNIYKQRSAIERVIVYLKEFFQLNNV</sequence>
<gene>
    <name evidence="1" type="ORF">KP78_12890</name>
</gene>